<keyword evidence="1" id="KW-0175">Coiled coil</keyword>
<dbReference type="AlphaFoldDB" id="A0A5C8D7F0"/>
<reference evidence="2 3" key="1">
    <citation type="journal article" date="1992" name="Lakartidningen">
        <title>[Penicillin V and not amoxicillin is the first choice preparation in acute otitis].</title>
        <authorList>
            <person name="Kamme C."/>
            <person name="Lundgren K."/>
            <person name="Prellner K."/>
        </authorList>
    </citation>
    <scope>NUCLEOTIDE SEQUENCE [LARGE SCALE GENOMIC DNA]</scope>
    <source>
        <strain evidence="2 3">513A</strain>
    </source>
</reference>
<dbReference type="RefSeq" id="WP_147739025.1">
    <property type="nucleotide sequence ID" value="NZ_SAXU01000001.1"/>
</dbReference>
<proteinExistence type="predicted"/>
<protein>
    <submittedName>
        <fullName evidence="2">Uncharacterized protein</fullName>
    </submittedName>
</protein>
<evidence type="ECO:0000313" key="3">
    <source>
        <dbReference type="Proteomes" id="UP000324638"/>
    </source>
</evidence>
<comment type="caution">
    <text evidence="2">The sequence shown here is derived from an EMBL/GenBank/DDBJ whole genome shotgun (WGS) entry which is preliminary data.</text>
</comment>
<name>A0A5C8D7F0_9SPIR</name>
<dbReference type="Proteomes" id="UP000324638">
    <property type="component" value="Unassembled WGS sequence"/>
</dbReference>
<accession>A0A5C8D7F0</accession>
<sequence>MAEKVWKNSGDTARQYSELNGLEYKLEKNKKEIEELKNELEELKNIKKDMEKNEYIKYFREKFPELENDFYYLGENSITTNSINFIPFKYLKPYFEESVKTKEQFYKLINFENEK</sequence>
<feature type="coiled-coil region" evidence="1">
    <location>
        <begin position="19"/>
        <end position="53"/>
    </location>
</feature>
<evidence type="ECO:0000313" key="2">
    <source>
        <dbReference type="EMBL" id="TXJ20973.1"/>
    </source>
</evidence>
<evidence type="ECO:0000256" key="1">
    <source>
        <dbReference type="SAM" id="Coils"/>
    </source>
</evidence>
<dbReference type="EMBL" id="SAXU01000001">
    <property type="protein sequence ID" value="TXJ20973.1"/>
    <property type="molecule type" value="Genomic_DNA"/>
</dbReference>
<organism evidence="2 3">
    <name type="scientific">Brachyspira aalborgi</name>
    <dbReference type="NCBI Taxonomy" id="29522"/>
    <lineage>
        <taxon>Bacteria</taxon>
        <taxon>Pseudomonadati</taxon>
        <taxon>Spirochaetota</taxon>
        <taxon>Spirochaetia</taxon>
        <taxon>Brachyspirales</taxon>
        <taxon>Brachyspiraceae</taxon>
        <taxon>Brachyspira</taxon>
    </lineage>
</organism>
<gene>
    <name evidence="2" type="ORF">EPJ79_07535</name>
</gene>